<gene>
    <name evidence="1" type="ORF">CUNI_LOCUS720</name>
</gene>
<sequence length="50" mass="5671">QQMRSISYALSTQLRVTLPPLPCSHKKLLQFAGRSINDLSNYACRVAKQH</sequence>
<accession>A0A8S3YIH3</accession>
<feature type="non-terminal residue" evidence="1">
    <location>
        <position position="50"/>
    </location>
</feature>
<feature type="non-terminal residue" evidence="1">
    <location>
        <position position="1"/>
    </location>
</feature>
<name>A0A8S3YIH3_9EUPU</name>
<keyword evidence="2" id="KW-1185">Reference proteome</keyword>
<reference evidence="1" key="1">
    <citation type="submission" date="2021-04" db="EMBL/GenBank/DDBJ databases">
        <authorList>
            <consortium name="Molecular Ecology Group"/>
        </authorList>
    </citation>
    <scope>NUCLEOTIDE SEQUENCE</scope>
</reference>
<protein>
    <submittedName>
        <fullName evidence="1">Uncharacterized protein</fullName>
    </submittedName>
</protein>
<dbReference type="EMBL" id="CAJHNH020000082">
    <property type="protein sequence ID" value="CAG5115162.1"/>
    <property type="molecule type" value="Genomic_DNA"/>
</dbReference>
<comment type="caution">
    <text evidence="1">The sequence shown here is derived from an EMBL/GenBank/DDBJ whole genome shotgun (WGS) entry which is preliminary data.</text>
</comment>
<dbReference type="AlphaFoldDB" id="A0A8S3YIH3"/>
<evidence type="ECO:0000313" key="2">
    <source>
        <dbReference type="Proteomes" id="UP000678393"/>
    </source>
</evidence>
<evidence type="ECO:0000313" key="1">
    <source>
        <dbReference type="EMBL" id="CAG5115162.1"/>
    </source>
</evidence>
<dbReference type="Proteomes" id="UP000678393">
    <property type="component" value="Unassembled WGS sequence"/>
</dbReference>
<proteinExistence type="predicted"/>
<organism evidence="1 2">
    <name type="scientific">Candidula unifasciata</name>
    <dbReference type="NCBI Taxonomy" id="100452"/>
    <lineage>
        <taxon>Eukaryota</taxon>
        <taxon>Metazoa</taxon>
        <taxon>Spiralia</taxon>
        <taxon>Lophotrochozoa</taxon>
        <taxon>Mollusca</taxon>
        <taxon>Gastropoda</taxon>
        <taxon>Heterobranchia</taxon>
        <taxon>Euthyneura</taxon>
        <taxon>Panpulmonata</taxon>
        <taxon>Eupulmonata</taxon>
        <taxon>Stylommatophora</taxon>
        <taxon>Helicina</taxon>
        <taxon>Helicoidea</taxon>
        <taxon>Geomitridae</taxon>
        <taxon>Candidula</taxon>
    </lineage>
</organism>